<evidence type="ECO:0000256" key="6">
    <source>
        <dbReference type="ARBA" id="ARBA00022552"/>
    </source>
</evidence>
<feature type="compositionally biased region" description="Basic and acidic residues" evidence="9">
    <location>
        <begin position="1"/>
        <end position="20"/>
    </location>
</feature>
<gene>
    <name evidence="10" type="primary">efg1</name>
    <name evidence="10" type="ORF">LSUE1_G000060</name>
</gene>
<dbReference type="EMBL" id="QGMK01000002">
    <property type="protein sequence ID" value="TVY85561.1"/>
    <property type="molecule type" value="Genomic_DNA"/>
</dbReference>
<evidence type="ECO:0000256" key="7">
    <source>
        <dbReference type="ARBA" id="ARBA00023054"/>
    </source>
</evidence>
<dbReference type="AlphaFoldDB" id="A0A8T9CJG0"/>
<evidence type="ECO:0000256" key="4">
    <source>
        <dbReference type="ARBA" id="ARBA00018689"/>
    </source>
</evidence>
<feature type="region of interest" description="Disordered" evidence="9">
    <location>
        <begin position="1"/>
        <end position="62"/>
    </location>
</feature>
<accession>A0A8T9CJG0</accession>
<organism evidence="10 11">
    <name type="scientific">Lachnellula suecica</name>
    <dbReference type="NCBI Taxonomy" id="602035"/>
    <lineage>
        <taxon>Eukaryota</taxon>
        <taxon>Fungi</taxon>
        <taxon>Dikarya</taxon>
        <taxon>Ascomycota</taxon>
        <taxon>Pezizomycotina</taxon>
        <taxon>Leotiomycetes</taxon>
        <taxon>Helotiales</taxon>
        <taxon>Lachnaceae</taxon>
        <taxon>Lachnellula</taxon>
    </lineage>
</organism>
<name>A0A8T9CJG0_9HELO</name>
<feature type="region of interest" description="Disordered" evidence="9">
    <location>
        <begin position="212"/>
        <end position="304"/>
    </location>
</feature>
<comment type="function">
    <text evidence="1">Involved in rRNA processing.</text>
</comment>
<evidence type="ECO:0000256" key="3">
    <source>
        <dbReference type="ARBA" id="ARBA00006916"/>
    </source>
</evidence>
<dbReference type="Proteomes" id="UP000469558">
    <property type="component" value="Unassembled WGS sequence"/>
</dbReference>
<proteinExistence type="inferred from homology"/>
<keyword evidence="11" id="KW-1185">Reference proteome</keyword>
<evidence type="ECO:0000313" key="11">
    <source>
        <dbReference type="Proteomes" id="UP000469558"/>
    </source>
</evidence>
<dbReference type="GO" id="GO:0005730">
    <property type="term" value="C:nucleolus"/>
    <property type="evidence" value="ECO:0007669"/>
    <property type="project" value="UniProtKB-SubCell"/>
</dbReference>
<dbReference type="GO" id="GO:0030688">
    <property type="term" value="C:preribosome, small subunit precursor"/>
    <property type="evidence" value="ECO:0007669"/>
    <property type="project" value="TreeGrafter"/>
</dbReference>
<dbReference type="InterPro" id="IPR019310">
    <property type="entry name" value="Efg1"/>
</dbReference>
<sequence>MAGKRKNEEADPRQAVHESRQYQVYGNDNPKPAKKPRRQEQPKEHKKQAHASSVNDIKKRIRDVTRRLQRVEDLPADVRIEDERALAAYQQELAAAEAEKIRQKMISKYHMVRFFERQKATRQLKRLRKQILATESAEEVEALKTQMHVAEVDLNYTQNSPLSEPYISLYPLQKDSLKVSEDAPKTEDSQPKPAMWFEVEKCMEDSTLNKLRNRVGKPPVHNSKPLEMIARRPKAKPTPVPDTSGLNRRERRSQQRVLEGSKKGKNKSMGFEKNAIFGASQSAKGHKSEVVEDDDDSDVGFFEQ</sequence>
<dbReference type="PANTHER" id="PTHR33911:SF1">
    <property type="entry name" value="RRNA-PROCESSING PROTEIN EFG1"/>
    <property type="match status" value="1"/>
</dbReference>
<dbReference type="OrthoDB" id="47732at2759"/>
<keyword evidence="8" id="KW-0539">Nucleus</keyword>
<dbReference type="GO" id="GO:0000462">
    <property type="term" value="P:maturation of SSU-rRNA from tricistronic rRNA transcript (SSU-rRNA, 5.8S rRNA, LSU-rRNA)"/>
    <property type="evidence" value="ECO:0007669"/>
    <property type="project" value="TreeGrafter"/>
</dbReference>
<evidence type="ECO:0000256" key="9">
    <source>
        <dbReference type="SAM" id="MobiDB-lite"/>
    </source>
</evidence>
<comment type="caution">
    <text evidence="10">The sequence shown here is derived from an EMBL/GenBank/DDBJ whole genome shotgun (WGS) entry which is preliminary data.</text>
</comment>
<keyword evidence="6" id="KW-0698">rRNA processing</keyword>
<protein>
    <recommendedName>
        <fullName evidence="4">rRNA-processing protein EFG1</fullName>
    </recommendedName>
    <alternativeName>
        <fullName evidence="5">rRNA-processing protein efg1</fullName>
    </alternativeName>
</protein>
<comment type="subcellular location">
    <subcellularLocation>
        <location evidence="2">Nucleus</location>
        <location evidence="2">Nucleolus</location>
    </subcellularLocation>
</comment>
<evidence type="ECO:0000313" key="10">
    <source>
        <dbReference type="EMBL" id="TVY85561.1"/>
    </source>
</evidence>
<keyword evidence="7" id="KW-0175">Coiled coil</keyword>
<evidence type="ECO:0000256" key="5">
    <source>
        <dbReference type="ARBA" id="ARBA00019827"/>
    </source>
</evidence>
<evidence type="ECO:0000256" key="2">
    <source>
        <dbReference type="ARBA" id="ARBA00004604"/>
    </source>
</evidence>
<dbReference type="InterPro" id="IPR050786">
    <property type="entry name" value="EFG1_rRNA-proc"/>
</dbReference>
<evidence type="ECO:0000256" key="1">
    <source>
        <dbReference type="ARBA" id="ARBA00002773"/>
    </source>
</evidence>
<evidence type="ECO:0000256" key="8">
    <source>
        <dbReference type="ARBA" id="ARBA00023242"/>
    </source>
</evidence>
<comment type="similarity">
    <text evidence="3">Belongs to the EFG1 family.</text>
</comment>
<dbReference type="Pfam" id="PF10153">
    <property type="entry name" value="Efg1"/>
    <property type="match status" value="1"/>
</dbReference>
<reference evidence="10 11" key="1">
    <citation type="submission" date="2018-05" db="EMBL/GenBank/DDBJ databases">
        <title>Genome sequencing and assembly of the regulated plant pathogen Lachnellula willkommii and related sister species for the development of diagnostic species identification markers.</title>
        <authorList>
            <person name="Giroux E."/>
            <person name="Bilodeau G."/>
        </authorList>
    </citation>
    <scope>NUCLEOTIDE SEQUENCE [LARGE SCALE GENOMIC DNA]</scope>
    <source>
        <strain evidence="10 11">CBS 268.59</strain>
    </source>
</reference>
<dbReference type="PANTHER" id="PTHR33911">
    <property type="entry name" value="RRNA-PROCESSING PROTEIN EFG1"/>
    <property type="match status" value="1"/>
</dbReference>